<dbReference type="RefSeq" id="WP_272140229.1">
    <property type="nucleotide sequence ID" value="NZ_JAQLOI010000003.1"/>
</dbReference>
<organism evidence="2 3">
    <name type="scientific">Vibrio algarum</name>
    <dbReference type="NCBI Taxonomy" id="3020714"/>
    <lineage>
        <taxon>Bacteria</taxon>
        <taxon>Pseudomonadati</taxon>
        <taxon>Pseudomonadota</taxon>
        <taxon>Gammaproteobacteria</taxon>
        <taxon>Vibrionales</taxon>
        <taxon>Vibrionaceae</taxon>
        <taxon>Vibrio</taxon>
    </lineage>
</organism>
<keyword evidence="1" id="KW-0812">Transmembrane</keyword>
<dbReference type="Proteomes" id="UP001210678">
    <property type="component" value="Unassembled WGS sequence"/>
</dbReference>
<evidence type="ECO:0008006" key="4">
    <source>
        <dbReference type="Google" id="ProtNLM"/>
    </source>
</evidence>
<feature type="transmembrane region" description="Helical" evidence="1">
    <location>
        <begin position="12"/>
        <end position="35"/>
    </location>
</feature>
<comment type="caution">
    <text evidence="2">The sequence shown here is derived from an EMBL/GenBank/DDBJ whole genome shotgun (WGS) entry which is preliminary data.</text>
</comment>
<accession>A0ABT4YX98</accession>
<keyword evidence="1" id="KW-0472">Membrane</keyword>
<protein>
    <recommendedName>
        <fullName evidence="4">EamA family transporter</fullName>
    </recommendedName>
</protein>
<evidence type="ECO:0000313" key="2">
    <source>
        <dbReference type="EMBL" id="MDB1126002.1"/>
    </source>
</evidence>
<keyword evidence="3" id="KW-1185">Reference proteome</keyword>
<evidence type="ECO:0000313" key="3">
    <source>
        <dbReference type="Proteomes" id="UP001210678"/>
    </source>
</evidence>
<evidence type="ECO:0000256" key="1">
    <source>
        <dbReference type="SAM" id="Phobius"/>
    </source>
</evidence>
<name>A0ABT4YX98_9VIBR</name>
<gene>
    <name evidence="2" type="ORF">PGX00_20990</name>
</gene>
<proteinExistence type="predicted"/>
<keyword evidence="1" id="KW-1133">Transmembrane helix</keyword>
<sequence length="75" mass="8199">MTSAIHSMNTKVWGMLILLSILWGGSFFFVGVAVYDLPPLTIVTLRVGIAAFTLWGIALMLGLRPPKSIKVWGHS</sequence>
<reference evidence="2 3" key="1">
    <citation type="submission" date="2023-01" db="EMBL/GenBank/DDBJ databases">
        <title>Vibrio sp. KJ40-1 sp.nov, isolated from marine algae.</title>
        <authorList>
            <person name="Butt M."/>
            <person name="Kim J.M.J."/>
            <person name="Jeon C.O.C."/>
        </authorList>
    </citation>
    <scope>NUCLEOTIDE SEQUENCE [LARGE SCALE GENOMIC DNA]</scope>
    <source>
        <strain evidence="2 3">KJ40-1</strain>
    </source>
</reference>
<feature type="transmembrane region" description="Helical" evidence="1">
    <location>
        <begin position="41"/>
        <end position="63"/>
    </location>
</feature>
<dbReference type="EMBL" id="JAQLOI010000003">
    <property type="protein sequence ID" value="MDB1126002.1"/>
    <property type="molecule type" value="Genomic_DNA"/>
</dbReference>